<comment type="catalytic activity">
    <reaction evidence="3">
        <text>uridine + phosphate = alpha-D-ribose 1-phosphate + uracil</text>
        <dbReference type="Rhea" id="RHEA:24388"/>
        <dbReference type="ChEBI" id="CHEBI:16704"/>
        <dbReference type="ChEBI" id="CHEBI:17568"/>
        <dbReference type="ChEBI" id="CHEBI:43474"/>
        <dbReference type="ChEBI" id="CHEBI:57720"/>
        <dbReference type="EC" id="2.4.2.3"/>
    </reaction>
</comment>
<dbReference type="GO" id="GO:0005829">
    <property type="term" value="C:cytosol"/>
    <property type="evidence" value="ECO:0007669"/>
    <property type="project" value="TreeGrafter"/>
</dbReference>
<dbReference type="EMBL" id="LSFI01000010">
    <property type="protein sequence ID" value="OAG28140.1"/>
    <property type="molecule type" value="Genomic_DNA"/>
</dbReference>
<evidence type="ECO:0000313" key="5">
    <source>
        <dbReference type="EMBL" id="OAG28140.1"/>
    </source>
</evidence>
<dbReference type="Proteomes" id="UP000076964">
    <property type="component" value="Unassembled WGS sequence"/>
</dbReference>
<dbReference type="GO" id="GO:0004850">
    <property type="term" value="F:uridine phosphorylase activity"/>
    <property type="evidence" value="ECO:0007669"/>
    <property type="project" value="UniProtKB-EC"/>
</dbReference>
<dbReference type="PANTHER" id="PTHR43691">
    <property type="entry name" value="URIDINE PHOSPHORYLASE"/>
    <property type="match status" value="1"/>
</dbReference>
<feature type="domain" description="Nucleoside phosphorylase" evidence="4">
    <location>
        <begin position="36"/>
        <end position="191"/>
    </location>
</feature>
<sequence>MFKPKPKIKAPPSVVLAFTRPDCELLKKELSLKRVSSFFLTNFWRKGDLALCGPVLGAPQAAIVLEYLKAAGAQKILAYGWAGALSSQVPLGSLFLPEEALSLEGTSRFYGDYFLPSRDLFWWLYHELTLQGLAFQEGKVVSTDALFRETKEFCQEYAMKAQVVDMETSTIFSVGRALGLSVVSLLLVSDQVWPSYRKLSLKQLLSVTQNLIPIFRKFFC</sequence>
<dbReference type="Pfam" id="PF01048">
    <property type="entry name" value="PNP_UDP_1"/>
    <property type="match status" value="1"/>
</dbReference>
<dbReference type="AlphaFoldDB" id="A0A177E9P7"/>
<comment type="caution">
    <text evidence="5">The sequence shown here is derived from an EMBL/GenBank/DDBJ whole genome shotgun (WGS) entry which is preliminary data.</text>
</comment>
<dbReference type="Gene3D" id="3.40.50.1580">
    <property type="entry name" value="Nucleoside phosphorylase domain"/>
    <property type="match status" value="1"/>
</dbReference>
<evidence type="ECO:0000259" key="4">
    <source>
        <dbReference type="Pfam" id="PF01048"/>
    </source>
</evidence>
<dbReference type="RefSeq" id="WP_068541236.1">
    <property type="nucleotide sequence ID" value="NZ_LSFI01000010.1"/>
</dbReference>
<dbReference type="PANTHER" id="PTHR43691:SF11">
    <property type="entry name" value="FI09636P-RELATED"/>
    <property type="match status" value="1"/>
</dbReference>
<name>A0A177E9P7_9BACT</name>
<keyword evidence="6" id="KW-1185">Reference proteome</keyword>
<proteinExistence type="predicted"/>
<dbReference type="OrthoDB" id="7945729at2"/>
<evidence type="ECO:0000256" key="3">
    <source>
        <dbReference type="ARBA" id="ARBA00048447"/>
    </source>
</evidence>
<gene>
    <name evidence="5" type="ORF">TH606_03095</name>
</gene>
<organism evidence="5 6">
    <name type="scientific">Thermodesulfatator autotrophicus</name>
    <dbReference type="NCBI Taxonomy" id="1795632"/>
    <lineage>
        <taxon>Bacteria</taxon>
        <taxon>Pseudomonadati</taxon>
        <taxon>Thermodesulfobacteriota</taxon>
        <taxon>Thermodesulfobacteria</taxon>
        <taxon>Thermodesulfobacteriales</taxon>
        <taxon>Thermodesulfatatoraceae</taxon>
        <taxon>Thermodesulfatator</taxon>
    </lineage>
</organism>
<evidence type="ECO:0000256" key="2">
    <source>
        <dbReference type="ARBA" id="ARBA00021980"/>
    </source>
</evidence>
<reference evidence="5 6" key="1">
    <citation type="submission" date="2016-02" db="EMBL/GenBank/DDBJ databases">
        <title>Draft genome sequence of Thermodesulfatator sp. S606.</title>
        <authorList>
            <person name="Lai Q."/>
            <person name="Cao J."/>
            <person name="Dupont S."/>
            <person name="Shao Z."/>
            <person name="Jebbar M."/>
            <person name="Alain K."/>
        </authorList>
    </citation>
    <scope>NUCLEOTIDE SEQUENCE [LARGE SCALE GENOMIC DNA]</scope>
    <source>
        <strain evidence="5 6">S606</strain>
    </source>
</reference>
<dbReference type="STRING" id="1795632.TH606_03095"/>
<dbReference type="SUPFAM" id="SSF53167">
    <property type="entry name" value="Purine and uridine phosphorylases"/>
    <property type="match status" value="1"/>
</dbReference>
<dbReference type="GO" id="GO:0009116">
    <property type="term" value="P:nucleoside metabolic process"/>
    <property type="evidence" value="ECO:0007669"/>
    <property type="project" value="InterPro"/>
</dbReference>
<accession>A0A177E9P7</accession>
<dbReference type="InterPro" id="IPR000845">
    <property type="entry name" value="Nucleoside_phosphorylase_d"/>
</dbReference>
<dbReference type="InterPro" id="IPR035994">
    <property type="entry name" value="Nucleoside_phosphorylase_sf"/>
</dbReference>
<evidence type="ECO:0000313" key="6">
    <source>
        <dbReference type="Proteomes" id="UP000076964"/>
    </source>
</evidence>
<dbReference type="EC" id="2.4.2.3" evidence="1"/>
<evidence type="ECO:0000256" key="1">
    <source>
        <dbReference type="ARBA" id="ARBA00011888"/>
    </source>
</evidence>
<protein>
    <recommendedName>
        <fullName evidence="2">Uridine phosphorylase</fullName>
        <ecNumber evidence="1">2.4.2.3</ecNumber>
    </recommendedName>
</protein>